<protein>
    <submittedName>
        <fullName evidence="9">Exostosin-like</fullName>
    </submittedName>
</protein>
<dbReference type="InterPro" id="IPR004263">
    <property type="entry name" value="Exostosin"/>
</dbReference>
<dbReference type="InParanoid" id="A0A200RC63"/>
<dbReference type="GO" id="GO:0016757">
    <property type="term" value="F:glycosyltransferase activity"/>
    <property type="evidence" value="ECO:0007669"/>
    <property type="project" value="UniProtKB-KW"/>
</dbReference>
<keyword evidence="5" id="KW-0333">Golgi apparatus</keyword>
<comment type="caution">
    <text evidence="9">The sequence shown here is derived from an EMBL/GenBank/DDBJ whole genome shotgun (WGS) entry which is preliminary data.</text>
</comment>
<feature type="domain" description="Exostosin GT47" evidence="8">
    <location>
        <begin position="257"/>
        <end position="536"/>
    </location>
</feature>
<evidence type="ECO:0000256" key="2">
    <source>
        <dbReference type="ARBA" id="ARBA00010271"/>
    </source>
</evidence>
<evidence type="ECO:0000259" key="8">
    <source>
        <dbReference type="Pfam" id="PF03016"/>
    </source>
</evidence>
<comment type="subcellular location">
    <subcellularLocation>
        <location evidence="1">Golgi apparatus membrane</location>
        <topology evidence="1">Single-pass type II membrane protein</topology>
    </subcellularLocation>
</comment>
<keyword evidence="3" id="KW-0808">Transferase</keyword>
<gene>
    <name evidence="9" type="ORF">BVC80_157g65</name>
</gene>
<sequence length="587" mass="67774">MGLIAIGLLVLQTLTLPYRNDLPGGAVLLHGTTNFPAGDASPKTVTVHDIPFSNASNLIYSSKLQTEAFDIMEEEIEHNREEKGKERDMTNDRSSDNEFSSEQVLDLDKDSIKVHIKVQDGSSRQEKDRAREKGFSMANKQAREMLSKADNTVLLQRGSATSKNSTVSNKPIVKKMRCDMPPKTIMTISEMNHLFLRKRASSPKMRPEWSSIRDHELVSARSQIINAPIVRNDRELYAPLFRNVSMFKRSYELMEQILKVYVYKEGKPPIFHLPILKGLYASEGWFMKLMVGNKKFVVKDPKKAHLFYMPFSTRMLEHALYVRNSHNRTNLALYLKNYANMLASKYPFWNRTSGADHFFVACHDWAPYETRHHMERCVKAMCNADVTQGFKIGKDVSLPETYVRSARNPLRDIGGKNPSDRSVLAFFAGNMHGYLRPILLQHWENKDPDMKIFGPMPPGVASKMNYIQHMKSSKYCICAKGYEVNSPRVVEAIFYECVPVIISDNFVPPFFEVLNWEAFSVIVAEKDIPKLKDILLSIPEEKYRAMQLGVKKVQRHFLWHRNPVKYDLFYMTLHSIWYNRVFQIKPR</sequence>
<keyword evidence="4" id="KW-0735">Signal-anchor</keyword>
<evidence type="ECO:0000313" key="9">
    <source>
        <dbReference type="EMBL" id="OVA20266.1"/>
    </source>
</evidence>
<evidence type="ECO:0000256" key="7">
    <source>
        <dbReference type="SAM" id="SignalP"/>
    </source>
</evidence>
<keyword evidence="10" id="KW-1185">Reference proteome</keyword>
<keyword evidence="7" id="KW-0732">Signal</keyword>
<proteinExistence type="inferred from homology"/>
<dbReference type="EMBL" id="MVGT01000143">
    <property type="protein sequence ID" value="OVA20266.1"/>
    <property type="molecule type" value="Genomic_DNA"/>
</dbReference>
<feature type="compositionally biased region" description="Basic and acidic residues" evidence="6">
    <location>
        <begin position="77"/>
        <end position="96"/>
    </location>
</feature>
<dbReference type="PANTHER" id="PTHR11062">
    <property type="entry name" value="EXOSTOSIN HEPARAN SULFATE GLYCOSYLTRANSFERASE -RELATED"/>
    <property type="match status" value="1"/>
</dbReference>
<dbReference type="Proteomes" id="UP000195402">
    <property type="component" value="Unassembled WGS sequence"/>
</dbReference>
<organism evidence="9 10">
    <name type="scientific">Macleaya cordata</name>
    <name type="common">Five-seeded plume-poppy</name>
    <name type="synonym">Bocconia cordata</name>
    <dbReference type="NCBI Taxonomy" id="56857"/>
    <lineage>
        <taxon>Eukaryota</taxon>
        <taxon>Viridiplantae</taxon>
        <taxon>Streptophyta</taxon>
        <taxon>Embryophyta</taxon>
        <taxon>Tracheophyta</taxon>
        <taxon>Spermatophyta</taxon>
        <taxon>Magnoliopsida</taxon>
        <taxon>Ranunculales</taxon>
        <taxon>Papaveraceae</taxon>
        <taxon>Papaveroideae</taxon>
        <taxon>Macleaya</taxon>
    </lineage>
</organism>
<dbReference type="GO" id="GO:0000139">
    <property type="term" value="C:Golgi membrane"/>
    <property type="evidence" value="ECO:0007669"/>
    <property type="project" value="UniProtKB-SubCell"/>
</dbReference>
<dbReference type="AlphaFoldDB" id="A0A200RC63"/>
<dbReference type="InterPro" id="IPR040911">
    <property type="entry name" value="Exostosin_GT47"/>
</dbReference>
<dbReference type="Pfam" id="PF03016">
    <property type="entry name" value="Exostosin_GT47"/>
    <property type="match status" value="1"/>
</dbReference>
<feature type="signal peptide" evidence="7">
    <location>
        <begin position="1"/>
        <end position="17"/>
    </location>
</feature>
<accession>A0A200RC63</accession>
<dbReference type="STRING" id="56857.A0A200RC63"/>
<evidence type="ECO:0000256" key="1">
    <source>
        <dbReference type="ARBA" id="ARBA00004323"/>
    </source>
</evidence>
<evidence type="ECO:0000256" key="4">
    <source>
        <dbReference type="ARBA" id="ARBA00022968"/>
    </source>
</evidence>
<dbReference type="PANTHER" id="PTHR11062:SF210">
    <property type="entry name" value="EXOSTOSIN FAMILY PROTEIN"/>
    <property type="match status" value="1"/>
</dbReference>
<dbReference type="OrthoDB" id="1924787at2759"/>
<comment type="similarity">
    <text evidence="2">Belongs to the glycosyltransferase 47 family.</text>
</comment>
<feature type="chain" id="PRO_5013324122" evidence="7">
    <location>
        <begin position="18"/>
        <end position="587"/>
    </location>
</feature>
<evidence type="ECO:0000256" key="3">
    <source>
        <dbReference type="ARBA" id="ARBA00022676"/>
    </source>
</evidence>
<name>A0A200RC63_MACCD</name>
<evidence type="ECO:0000256" key="6">
    <source>
        <dbReference type="SAM" id="MobiDB-lite"/>
    </source>
</evidence>
<keyword evidence="4" id="KW-0812">Transmembrane</keyword>
<evidence type="ECO:0000313" key="10">
    <source>
        <dbReference type="Proteomes" id="UP000195402"/>
    </source>
</evidence>
<keyword evidence="3" id="KW-0328">Glycosyltransferase</keyword>
<dbReference type="OMA" id="WDAFSII"/>
<reference evidence="9 10" key="1">
    <citation type="journal article" date="2017" name="Mol. Plant">
        <title>The Genome of Medicinal Plant Macleaya cordata Provides New Insights into Benzylisoquinoline Alkaloids Metabolism.</title>
        <authorList>
            <person name="Liu X."/>
            <person name="Liu Y."/>
            <person name="Huang P."/>
            <person name="Ma Y."/>
            <person name="Qing Z."/>
            <person name="Tang Q."/>
            <person name="Cao H."/>
            <person name="Cheng P."/>
            <person name="Zheng Y."/>
            <person name="Yuan Z."/>
            <person name="Zhou Y."/>
            <person name="Liu J."/>
            <person name="Tang Z."/>
            <person name="Zhuo Y."/>
            <person name="Zhang Y."/>
            <person name="Yu L."/>
            <person name="Huang J."/>
            <person name="Yang P."/>
            <person name="Peng Q."/>
            <person name="Zhang J."/>
            <person name="Jiang W."/>
            <person name="Zhang Z."/>
            <person name="Lin K."/>
            <person name="Ro D.K."/>
            <person name="Chen X."/>
            <person name="Xiong X."/>
            <person name="Shang Y."/>
            <person name="Huang S."/>
            <person name="Zeng J."/>
        </authorList>
    </citation>
    <scope>NUCLEOTIDE SEQUENCE [LARGE SCALE GENOMIC DNA]</scope>
    <source>
        <strain evidence="10">cv. BLH2017</strain>
        <tissue evidence="9">Root</tissue>
    </source>
</reference>
<feature type="region of interest" description="Disordered" evidence="6">
    <location>
        <begin position="77"/>
        <end position="104"/>
    </location>
</feature>
<dbReference type="FunCoup" id="A0A200RC63">
    <property type="interactions" value="270"/>
</dbReference>
<evidence type="ECO:0000256" key="5">
    <source>
        <dbReference type="ARBA" id="ARBA00023034"/>
    </source>
</evidence>